<dbReference type="RefSeq" id="WP_281448687.1">
    <property type="nucleotide sequence ID" value="NZ_JASBAO010000001.1"/>
</dbReference>
<reference evidence="1" key="1">
    <citation type="submission" date="2023-05" db="EMBL/GenBank/DDBJ databases">
        <title>Whole genome sequence of Commensalibacter sp.</title>
        <authorList>
            <person name="Charoenyingcharoen P."/>
            <person name="Yukphan P."/>
        </authorList>
    </citation>
    <scope>NUCLEOTIDE SEQUENCE</scope>
    <source>
        <strain evidence="1">TBRC 16381</strain>
    </source>
</reference>
<dbReference type="EMBL" id="JASBAO010000001">
    <property type="protein sequence ID" value="MDI2091598.1"/>
    <property type="molecule type" value="Genomic_DNA"/>
</dbReference>
<keyword evidence="2" id="KW-1185">Reference proteome</keyword>
<comment type="caution">
    <text evidence="1">The sequence shown here is derived from an EMBL/GenBank/DDBJ whole genome shotgun (WGS) entry which is preliminary data.</text>
</comment>
<dbReference type="Proteomes" id="UP001431634">
    <property type="component" value="Unassembled WGS sequence"/>
</dbReference>
<evidence type="ECO:0000313" key="2">
    <source>
        <dbReference type="Proteomes" id="UP001431634"/>
    </source>
</evidence>
<proteinExistence type="predicted"/>
<protein>
    <recommendedName>
        <fullName evidence="3">Restriction system protein Mrr-like N-terminal domain-containing protein</fullName>
    </recommendedName>
</protein>
<accession>A0ABT6Q3B8</accession>
<evidence type="ECO:0000313" key="1">
    <source>
        <dbReference type="EMBL" id="MDI2091598.1"/>
    </source>
</evidence>
<sequence length="94" mass="10704">MNFNKKLAFELLKDIANEYPEGVNTSLKQSEAFGSPTNPNALKKQKAYVEYLIQEGLVIKCDKSLRRTVTNKAINLLTDGMDMETWIKKNHSLN</sequence>
<evidence type="ECO:0008006" key="3">
    <source>
        <dbReference type="Google" id="ProtNLM"/>
    </source>
</evidence>
<organism evidence="1 2">
    <name type="scientific">Commensalibacter oyaizuii</name>
    <dbReference type="NCBI Taxonomy" id="3043873"/>
    <lineage>
        <taxon>Bacteria</taxon>
        <taxon>Pseudomonadati</taxon>
        <taxon>Pseudomonadota</taxon>
        <taxon>Alphaproteobacteria</taxon>
        <taxon>Acetobacterales</taxon>
        <taxon>Acetobacteraceae</taxon>
    </lineage>
</organism>
<gene>
    <name evidence="1" type="ORF">QJV27_09510</name>
</gene>
<name>A0ABT6Q3B8_9PROT</name>